<proteinExistence type="predicted"/>
<name>A0A9D4T6W1_RHISA</name>
<protein>
    <submittedName>
        <fullName evidence="1">Uncharacterized protein</fullName>
    </submittedName>
</protein>
<sequence>MTELWSSVNGGDGDASGFEEFLHADNAVATNEDLTDKAIIAAVTGAEDDSSDDEEEPETHADVQAAGDLVKTSTPDSLSDYMPVLSDSVLASASCASPLKVVEEVEEEVAVEEESQAPVTSKVTKQGGSAGVDAERLLDDSAQAERVHHLENMLLEQTRYLDHQFRRIDRNMIHMHVQLTMMQHSCMVCTKLFFFIVSTNFEKCECDVGL</sequence>
<accession>A0A9D4T6W1</accession>
<gene>
    <name evidence="1" type="ORF">HPB52_023218</name>
</gene>
<reference evidence="1" key="2">
    <citation type="submission" date="2021-09" db="EMBL/GenBank/DDBJ databases">
        <authorList>
            <person name="Jia N."/>
            <person name="Wang J."/>
            <person name="Shi W."/>
            <person name="Du L."/>
            <person name="Sun Y."/>
            <person name="Zhan W."/>
            <person name="Jiang J."/>
            <person name="Wang Q."/>
            <person name="Zhang B."/>
            <person name="Ji P."/>
            <person name="Sakyi L.B."/>
            <person name="Cui X."/>
            <person name="Yuan T."/>
            <person name="Jiang B."/>
            <person name="Yang W."/>
            <person name="Lam T.T.-Y."/>
            <person name="Chang Q."/>
            <person name="Ding S."/>
            <person name="Wang X."/>
            <person name="Zhu J."/>
            <person name="Ruan X."/>
            <person name="Zhao L."/>
            <person name="Wei J."/>
            <person name="Que T."/>
            <person name="Du C."/>
            <person name="Cheng J."/>
            <person name="Dai P."/>
            <person name="Han X."/>
            <person name="Huang E."/>
            <person name="Gao Y."/>
            <person name="Liu J."/>
            <person name="Shao H."/>
            <person name="Ye R."/>
            <person name="Li L."/>
            <person name="Wei W."/>
            <person name="Wang X."/>
            <person name="Wang C."/>
            <person name="Huo Q."/>
            <person name="Li W."/>
            <person name="Guo W."/>
            <person name="Chen H."/>
            <person name="Chen S."/>
            <person name="Zhou L."/>
            <person name="Zhou L."/>
            <person name="Ni X."/>
            <person name="Tian J."/>
            <person name="Zhou Y."/>
            <person name="Sheng Y."/>
            <person name="Liu T."/>
            <person name="Pan Y."/>
            <person name="Xia L."/>
            <person name="Li J."/>
            <person name="Zhao F."/>
            <person name="Cao W."/>
        </authorList>
    </citation>
    <scope>NUCLEOTIDE SEQUENCE</scope>
    <source>
        <strain evidence="1">Rsan-2018</strain>
        <tissue evidence="1">Larvae</tissue>
    </source>
</reference>
<evidence type="ECO:0000313" key="1">
    <source>
        <dbReference type="EMBL" id="KAH7977036.1"/>
    </source>
</evidence>
<comment type="caution">
    <text evidence="1">The sequence shown here is derived from an EMBL/GenBank/DDBJ whole genome shotgun (WGS) entry which is preliminary data.</text>
</comment>
<dbReference type="EMBL" id="JABSTV010001246">
    <property type="protein sequence ID" value="KAH7977036.1"/>
    <property type="molecule type" value="Genomic_DNA"/>
</dbReference>
<reference evidence="1" key="1">
    <citation type="journal article" date="2020" name="Cell">
        <title>Large-Scale Comparative Analyses of Tick Genomes Elucidate Their Genetic Diversity and Vector Capacities.</title>
        <authorList>
            <consortium name="Tick Genome and Microbiome Consortium (TIGMIC)"/>
            <person name="Jia N."/>
            <person name="Wang J."/>
            <person name="Shi W."/>
            <person name="Du L."/>
            <person name="Sun Y."/>
            <person name="Zhan W."/>
            <person name="Jiang J.F."/>
            <person name="Wang Q."/>
            <person name="Zhang B."/>
            <person name="Ji P."/>
            <person name="Bell-Sakyi L."/>
            <person name="Cui X.M."/>
            <person name="Yuan T.T."/>
            <person name="Jiang B.G."/>
            <person name="Yang W.F."/>
            <person name="Lam T.T."/>
            <person name="Chang Q.C."/>
            <person name="Ding S.J."/>
            <person name="Wang X.J."/>
            <person name="Zhu J.G."/>
            <person name="Ruan X.D."/>
            <person name="Zhao L."/>
            <person name="Wei J.T."/>
            <person name="Ye R.Z."/>
            <person name="Que T.C."/>
            <person name="Du C.H."/>
            <person name="Zhou Y.H."/>
            <person name="Cheng J.X."/>
            <person name="Dai P.F."/>
            <person name="Guo W.B."/>
            <person name="Han X.H."/>
            <person name="Huang E.J."/>
            <person name="Li L.F."/>
            <person name="Wei W."/>
            <person name="Gao Y.C."/>
            <person name="Liu J.Z."/>
            <person name="Shao H.Z."/>
            <person name="Wang X."/>
            <person name="Wang C.C."/>
            <person name="Yang T.C."/>
            <person name="Huo Q.B."/>
            <person name="Li W."/>
            <person name="Chen H.Y."/>
            <person name="Chen S.E."/>
            <person name="Zhou L.G."/>
            <person name="Ni X.B."/>
            <person name="Tian J.H."/>
            <person name="Sheng Y."/>
            <person name="Liu T."/>
            <person name="Pan Y.S."/>
            <person name="Xia L.Y."/>
            <person name="Li J."/>
            <person name="Zhao F."/>
            <person name="Cao W.C."/>
        </authorList>
    </citation>
    <scope>NUCLEOTIDE SEQUENCE</scope>
    <source>
        <strain evidence="1">Rsan-2018</strain>
    </source>
</reference>
<dbReference type="Proteomes" id="UP000821837">
    <property type="component" value="Chromosome 10"/>
</dbReference>
<keyword evidence="2" id="KW-1185">Reference proteome</keyword>
<evidence type="ECO:0000313" key="2">
    <source>
        <dbReference type="Proteomes" id="UP000821837"/>
    </source>
</evidence>
<dbReference type="AlphaFoldDB" id="A0A9D4T6W1"/>
<organism evidence="1 2">
    <name type="scientific">Rhipicephalus sanguineus</name>
    <name type="common">Brown dog tick</name>
    <name type="synonym">Ixodes sanguineus</name>
    <dbReference type="NCBI Taxonomy" id="34632"/>
    <lineage>
        <taxon>Eukaryota</taxon>
        <taxon>Metazoa</taxon>
        <taxon>Ecdysozoa</taxon>
        <taxon>Arthropoda</taxon>
        <taxon>Chelicerata</taxon>
        <taxon>Arachnida</taxon>
        <taxon>Acari</taxon>
        <taxon>Parasitiformes</taxon>
        <taxon>Ixodida</taxon>
        <taxon>Ixodoidea</taxon>
        <taxon>Ixodidae</taxon>
        <taxon>Rhipicephalinae</taxon>
        <taxon>Rhipicephalus</taxon>
        <taxon>Rhipicephalus</taxon>
    </lineage>
</organism>
<dbReference type="VEuPathDB" id="VectorBase:RSAN_028471"/>